<name>N1QG33_SPHMS</name>
<feature type="region of interest" description="Disordered" evidence="4">
    <location>
        <begin position="1"/>
        <end position="52"/>
    </location>
</feature>
<dbReference type="InterPro" id="IPR038277">
    <property type="entry name" value="UreF_sf"/>
</dbReference>
<dbReference type="STRING" id="692275.N1QG33"/>
<dbReference type="GO" id="GO:0016151">
    <property type="term" value="F:nickel cation binding"/>
    <property type="evidence" value="ECO:0007669"/>
    <property type="project" value="InterPro"/>
</dbReference>
<sequence>MESRELASQEQLPRPTSQESPATTSKPTSPEANPLPIHPTPPSTTTTTTTNSHPSLHNLLLLSDSALPLGSFAYSSGLESFLAHHNLSGPKSHDATRLSAFETFLEQSLHNLASTSLPYLLTAWHSPSQLFDLDNDLDASTLCTVARRASINQGRALMGVWERAFASTCSNSSSTNTTTTTSTSASQSLHKFSLALKSPPPPNHPSSLPELVPPPTTTPPQAHFAPLFGTICAALSLSRHSTAYIFLLNHAKAVLSAAVRASILGPYQNQAILASGKLQNWIQKCIEGNEARSWEDARTEVPVMDLWMGRHELLYSRIFNS</sequence>
<organism evidence="5 6">
    <name type="scientific">Sphaerulina musiva (strain SO2202)</name>
    <name type="common">Poplar stem canker fungus</name>
    <name type="synonym">Septoria musiva</name>
    <dbReference type="NCBI Taxonomy" id="692275"/>
    <lineage>
        <taxon>Eukaryota</taxon>
        <taxon>Fungi</taxon>
        <taxon>Dikarya</taxon>
        <taxon>Ascomycota</taxon>
        <taxon>Pezizomycotina</taxon>
        <taxon>Dothideomycetes</taxon>
        <taxon>Dothideomycetidae</taxon>
        <taxon>Mycosphaerellales</taxon>
        <taxon>Mycosphaerellaceae</taxon>
        <taxon>Sphaerulina</taxon>
    </lineage>
</organism>
<dbReference type="InterPro" id="IPR002639">
    <property type="entry name" value="UreF"/>
</dbReference>
<dbReference type="eggNOG" id="ENOG502REVQ">
    <property type="taxonomic scope" value="Eukaryota"/>
</dbReference>
<dbReference type="PANTHER" id="PTHR33620">
    <property type="entry name" value="UREASE ACCESSORY PROTEIN F"/>
    <property type="match status" value="1"/>
</dbReference>
<dbReference type="OrthoDB" id="2550922at2759"/>
<reference evidence="5 6" key="1">
    <citation type="journal article" date="2012" name="PLoS Pathog.">
        <title>Diverse lifestyles and strategies of plant pathogenesis encoded in the genomes of eighteen Dothideomycetes fungi.</title>
        <authorList>
            <person name="Ohm R.A."/>
            <person name="Feau N."/>
            <person name="Henrissat B."/>
            <person name="Schoch C.L."/>
            <person name="Horwitz B.A."/>
            <person name="Barry K.W."/>
            <person name="Condon B.J."/>
            <person name="Copeland A.C."/>
            <person name="Dhillon B."/>
            <person name="Glaser F."/>
            <person name="Hesse C.N."/>
            <person name="Kosti I."/>
            <person name="LaButti K."/>
            <person name="Lindquist E.A."/>
            <person name="Lucas S."/>
            <person name="Salamov A.A."/>
            <person name="Bradshaw R.E."/>
            <person name="Ciuffetti L."/>
            <person name="Hamelin R.C."/>
            <person name="Kema G.H.J."/>
            <person name="Lawrence C."/>
            <person name="Scott J.A."/>
            <person name="Spatafora J.W."/>
            <person name="Turgeon B.G."/>
            <person name="de Wit P.J.G.M."/>
            <person name="Zhong S."/>
            <person name="Goodwin S.B."/>
            <person name="Grigoriev I.V."/>
        </authorList>
    </citation>
    <scope>NUCLEOTIDE SEQUENCE [LARGE SCALE GENOMIC DNA]</scope>
    <source>
        <strain evidence="5 6">SO2202</strain>
    </source>
</reference>
<dbReference type="OMA" id="WVGRHEK"/>
<dbReference type="EMBL" id="KB456265">
    <property type="protein sequence ID" value="EMF12252.1"/>
    <property type="molecule type" value="Genomic_DNA"/>
</dbReference>
<dbReference type="RefSeq" id="XP_016760373.1">
    <property type="nucleotide sequence ID" value="XM_016909805.1"/>
</dbReference>
<dbReference type="AlphaFoldDB" id="N1QG33"/>
<keyword evidence="1" id="KW-0996">Nickel insertion</keyword>
<accession>N1QG33</accession>
<dbReference type="Proteomes" id="UP000016931">
    <property type="component" value="Unassembled WGS sequence"/>
</dbReference>
<evidence type="ECO:0000256" key="3">
    <source>
        <dbReference type="ARBA" id="ARBA00046339"/>
    </source>
</evidence>
<gene>
    <name evidence="5" type="ORF">SEPMUDRAFT_67974</name>
</gene>
<evidence type="ECO:0000256" key="1">
    <source>
        <dbReference type="ARBA" id="ARBA00022988"/>
    </source>
</evidence>
<comment type="similarity">
    <text evidence="3">Belongs to the UreF family.</text>
</comment>
<evidence type="ECO:0000313" key="5">
    <source>
        <dbReference type="EMBL" id="EMF12252.1"/>
    </source>
</evidence>
<feature type="compositionally biased region" description="Polar residues" evidence="4">
    <location>
        <begin position="8"/>
        <end position="31"/>
    </location>
</feature>
<keyword evidence="2" id="KW-0143">Chaperone</keyword>
<dbReference type="HOGENOM" id="CLU_049215_0_0_1"/>
<protein>
    <recommendedName>
        <fullName evidence="7">Urease accessory protein UreF</fullName>
    </recommendedName>
</protein>
<feature type="compositionally biased region" description="Low complexity" evidence="4">
    <location>
        <begin position="43"/>
        <end position="52"/>
    </location>
</feature>
<dbReference type="GeneID" id="27906942"/>
<proteinExistence type="inferred from homology"/>
<dbReference type="PANTHER" id="PTHR33620:SF1">
    <property type="entry name" value="UREASE ACCESSORY PROTEIN F"/>
    <property type="match status" value="1"/>
</dbReference>
<evidence type="ECO:0008006" key="7">
    <source>
        <dbReference type="Google" id="ProtNLM"/>
    </source>
</evidence>
<feature type="region of interest" description="Disordered" evidence="4">
    <location>
        <begin position="194"/>
        <end position="216"/>
    </location>
</feature>
<dbReference type="Gene3D" id="1.10.4190.10">
    <property type="entry name" value="Urease accessory protein UreF"/>
    <property type="match status" value="1"/>
</dbReference>
<dbReference type="Pfam" id="PF01730">
    <property type="entry name" value="UreF"/>
    <property type="match status" value="1"/>
</dbReference>
<evidence type="ECO:0000256" key="4">
    <source>
        <dbReference type="SAM" id="MobiDB-lite"/>
    </source>
</evidence>
<keyword evidence="6" id="KW-1185">Reference proteome</keyword>
<evidence type="ECO:0000313" key="6">
    <source>
        <dbReference type="Proteomes" id="UP000016931"/>
    </source>
</evidence>
<evidence type="ECO:0000256" key="2">
    <source>
        <dbReference type="ARBA" id="ARBA00023186"/>
    </source>
</evidence>